<evidence type="ECO:0000313" key="2">
    <source>
        <dbReference type="EMBL" id="EGG42627.1"/>
    </source>
</evidence>
<gene>
    <name evidence="2" type="ORF">Nlim_0439</name>
</gene>
<dbReference type="HOGENOM" id="CLU_168008_0_0_2"/>
<reference evidence="2" key="1">
    <citation type="journal article" date="2011" name="PLoS ONE">
        <title>Genome of a low-salinity ammonia-oxidizing archaeon determined by single-cell and metagenomic analysis.</title>
        <authorList>
            <person name="Blainey P.C."/>
            <person name="Mosier A.C."/>
            <person name="Potanina A."/>
            <person name="Francis C.A."/>
            <person name="Quake S.R."/>
        </authorList>
    </citation>
    <scope>NUCLEOTIDE SEQUENCE [LARGE SCALE GENOMIC DNA]</scope>
    <source>
        <strain evidence="2">SFB1</strain>
    </source>
</reference>
<dbReference type="AlphaFoldDB" id="F3KIY5"/>
<sequence>MNFESELKKGIFMISECTDCNKIVWPPSEFCNQCFKEVSWKKSPSEGKIIEFSRQNNDYFCLIEIKNGVRILGRISSGTPNVGQNIKLDRCGIKDGNYFFEMSLI</sequence>
<organism evidence="2">
    <name type="scientific">Candidatus Nitrosarchaeum limnium SFB1</name>
    <dbReference type="NCBI Taxonomy" id="886738"/>
    <lineage>
        <taxon>Archaea</taxon>
        <taxon>Nitrososphaerota</taxon>
        <taxon>Nitrososphaeria</taxon>
        <taxon>Nitrosopumilales</taxon>
        <taxon>Nitrosopumilaceae</taxon>
        <taxon>Nitrosarchaeum</taxon>
    </lineage>
</organism>
<dbReference type="Pfam" id="PF12172">
    <property type="entry name" value="zf-ChsH2"/>
    <property type="match status" value="1"/>
</dbReference>
<dbReference type="EMBL" id="AEGP01000026">
    <property type="protein sequence ID" value="EGG42627.1"/>
    <property type="molecule type" value="Genomic_DNA"/>
</dbReference>
<dbReference type="Gene3D" id="6.10.30.10">
    <property type="match status" value="1"/>
</dbReference>
<accession>F3KIY5</accession>
<comment type="caution">
    <text evidence="2">The sequence shown here is derived from an EMBL/GenBank/DDBJ whole genome shotgun (WGS) entry which is preliminary data.</text>
</comment>
<name>F3KIY5_9ARCH</name>
<dbReference type="InterPro" id="IPR022002">
    <property type="entry name" value="ChsH2_Znr"/>
</dbReference>
<proteinExistence type="predicted"/>
<protein>
    <recommendedName>
        <fullName evidence="1">ChsH2 rubredoxin-like zinc ribbon domain-containing protein</fullName>
    </recommendedName>
</protein>
<dbReference type="InterPro" id="IPR012340">
    <property type="entry name" value="NA-bd_OB-fold"/>
</dbReference>
<dbReference type="SUPFAM" id="SSF50249">
    <property type="entry name" value="Nucleic acid-binding proteins"/>
    <property type="match status" value="1"/>
</dbReference>
<dbReference type="STRING" id="886738.Nlim_0439"/>
<feature type="domain" description="ChsH2 rubredoxin-like zinc ribbon" evidence="1">
    <location>
        <begin position="7"/>
        <end position="35"/>
    </location>
</feature>
<evidence type="ECO:0000259" key="1">
    <source>
        <dbReference type="Pfam" id="PF12172"/>
    </source>
</evidence>
<dbReference type="Proteomes" id="UP000004348">
    <property type="component" value="Chromosome"/>
</dbReference>